<dbReference type="RefSeq" id="WP_179635100.1">
    <property type="nucleotide sequence ID" value="NZ_CAXYYM010000057.1"/>
</dbReference>
<gene>
    <name evidence="1" type="ORF">BDD16_003453</name>
</gene>
<protein>
    <submittedName>
        <fullName evidence="1">Uncharacterized protein</fullName>
    </submittedName>
</protein>
<dbReference type="Proteomes" id="UP000518288">
    <property type="component" value="Unassembled WGS sequence"/>
</dbReference>
<reference evidence="1 2" key="1">
    <citation type="submission" date="2020-07" db="EMBL/GenBank/DDBJ databases">
        <title>Genomic Encyclopedia of Archaeal and Bacterial Type Strains, Phase II (KMG-II): from individual species to whole genera.</title>
        <authorList>
            <person name="Goeker M."/>
        </authorList>
    </citation>
    <scope>NUCLEOTIDE SEQUENCE [LARGE SCALE GENOMIC DNA]</scope>
    <source>
        <strain evidence="1 2">DSM 21226</strain>
    </source>
</reference>
<comment type="caution">
    <text evidence="1">The sequence shown here is derived from an EMBL/GenBank/DDBJ whole genome shotgun (WGS) entry which is preliminary data.</text>
</comment>
<proteinExistence type="predicted"/>
<dbReference type="EMBL" id="JACCFH010000001">
    <property type="protein sequence ID" value="NYG34467.1"/>
    <property type="molecule type" value="Genomic_DNA"/>
</dbReference>
<evidence type="ECO:0000313" key="1">
    <source>
        <dbReference type="EMBL" id="NYG34467.1"/>
    </source>
</evidence>
<accession>A0A7Y9U839</accession>
<sequence length="265" mass="29268">MSLRWRSELLLELRMRGCQAQLLGPGWTQQSQASASAGGSGSSALSAALAALRLADVDTLPSIAHLRVADEYVLHRLIDGDGPRSAVLEQARAHFDQALGPGERHVMLLPLGRRRHRWLASAVNASDLAAWTDALQQAGVHLEDMQPMLFDEWQRLRGQIRDEDAVLALLREEGATLIRLIDGLPVDLLWERFDPGDATTLDRRLRAFARTPQGRSLRPAWAQTDHSGIPAPTEASQVIYLLPESRTLCRYVWDNDAARTGPLGP</sequence>
<keyword evidence="2" id="KW-1185">Reference proteome</keyword>
<dbReference type="AlphaFoldDB" id="A0A7Y9U839"/>
<organism evidence="1 2">
    <name type="scientific">Sphaerotilus montanus</name>
    <dbReference type="NCBI Taxonomy" id="522889"/>
    <lineage>
        <taxon>Bacteria</taxon>
        <taxon>Pseudomonadati</taxon>
        <taxon>Pseudomonadota</taxon>
        <taxon>Betaproteobacteria</taxon>
        <taxon>Burkholderiales</taxon>
        <taxon>Sphaerotilaceae</taxon>
        <taxon>Sphaerotilus</taxon>
    </lineage>
</organism>
<evidence type="ECO:0000313" key="2">
    <source>
        <dbReference type="Proteomes" id="UP000518288"/>
    </source>
</evidence>
<name>A0A7Y9U839_9BURK</name>